<reference evidence="1" key="1">
    <citation type="journal article" date="2013" name="J. Plant Res.">
        <title>Effect of fungi and light on seed germination of three Opuntia species from semiarid lands of central Mexico.</title>
        <authorList>
            <person name="Delgado-Sanchez P."/>
            <person name="Jimenez-Bremont J.F."/>
            <person name="Guerrero-Gonzalez Mde L."/>
            <person name="Flores J."/>
        </authorList>
    </citation>
    <scope>NUCLEOTIDE SEQUENCE</scope>
    <source>
        <tissue evidence="1">Cladode</tissue>
    </source>
</reference>
<accession>A0A7C9DZN6</accession>
<protein>
    <submittedName>
        <fullName evidence="1">Uncharacterized protein</fullName>
    </submittedName>
</protein>
<evidence type="ECO:0000313" key="1">
    <source>
        <dbReference type="EMBL" id="MBA4648669.1"/>
    </source>
</evidence>
<name>A0A7C9DZN6_OPUST</name>
<dbReference type="EMBL" id="GISG01156538">
    <property type="protein sequence ID" value="MBA4648669.1"/>
    <property type="molecule type" value="Transcribed_RNA"/>
</dbReference>
<organism evidence="1">
    <name type="scientific">Opuntia streptacantha</name>
    <name type="common">Prickly pear cactus</name>
    <name type="synonym">Opuntia cardona</name>
    <dbReference type="NCBI Taxonomy" id="393608"/>
    <lineage>
        <taxon>Eukaryota</taxon>
        <taxon>Viridiplantae</taxon>
        <taxon>Streptophyta</taxon>
        <taxon>Embryophyta</taxon>
        <taxon>Tracheophyta</taxon>
        <taxon>Spermatophyta</taxon>
        <taxon>Magnoliopsida</taxon>
        <taxon>eudicotyledons</taxon>
        <taxon>Gunneridae</taxon>
        <taxon>Pentapetalae</taxon>
        <taxon>Caryophyllales</taxon>
        <taxon>Cactineae</taxon>
        <taxon>Cactaceae</taxon>
        <taxon>Opuntioideae</taxon>
        <taxon>Opuntia</taxon>
    </lineage>
</organism>
<proteinExistence type="predicted"/>
<dbReference type="AlphaFoldDB" id="A0A7C9DZN6"/>
<sequence>MKAPVFGPCHRLSRLPPSPCPPCKWLLPPDCYHLPPKLDLFYLGAFLLNLRYGCLNDVHFVVHGSLSVSYSPLSFSLHRISAVLLHLPHHLRAGIANHCAVSLLSFRRLISLTKAVKPDEFVLMKNGKFLVSSSWDLLDFVFRVF</sequence>
<reference evidence="1" key="2">
    <citation type="submission" date="2020-07" db="EMBL/GenBank/DDBJ databases">
        <authorList>
            <person name="Vera ALvarez R."/>
            <person name="Arias-Moreno D.M."/>
            <person name="Jimenez-Jacinto V."/>
            <person name="Jimenez-Bremont J.F."/>
            <person name="Swaminathan K."/>
            <person name="Moose S.P."/>
            <person name="Guerrero-Gonzalez M.L."/>
            <person name="Marino-Ramirez L."/>
            <person name="Landsman D."/>
            <person name="Rodriguez-Kessler M."/>
            <person name="Delgado-Sanchez P."/>
        </authorList>
    </citation>
    <scope>NUCLEOTIDE SEQUENCE</scope>
    <source>
        <tissue evidence="1">Cladode</tissue>
    </source>
</reference>